<evidence type="ECO:0000259" key="6">
    <source>
        <dbReference type="PROSITE" id="PS50109"/>
    </source>
</evidence>
<dbReference type="STRING" id="1391654.AKJ09_08062"/>
<dbReference type="Pfam" id="PF00072">
    <property type="entry name" value="Response_reg"/>
    <property type="match status" value="1"/>
</dbReference>
<evidence type="ECO:0000256" key="2">
    <source>
        <dbReference type="ARBA" id="ARBA00012438"/>
    </source>
</evidence>
<dbReference type="InterPro" id="IPR036890">
    <property type="entry name" value="HATPase_C_sf"/>
</dbReference>
<evidence type="ECO:0000256" key="3">
    <source>
        <dbReference type="ARBA" id="ARBA00022553"/>
    </source>
</evidence>
<dbReference type="InterPro" id="IPR001789">
    <property type="entry name" value="Sig_transdc_resp-reg_receiver"/>
</dbReference>
<keyword evidence="9" id="KW-0808">Transferase</keyword>
<dbReference type="InterPro" id="IPR013656">
    <property type="entry name" value="PAS_4"/>
</dbReference>
<dbReference type="EMBL" id="CP012333">
    <property type="protein sequence ID" value="AKV01399.1"/>
    <property type="molecule type" value="Genomic_DNA"/>
</dbReference>
<feature type="domain" description="PAC" evidence="8">
    <location>
        <begin position="234"/>
        <end position="289"/>
    </location>
</feature>
<protein>
    <recommendedName>
        <fullName evidence="2">histidine kinase</fullName>
        <ecNumber evidence="2">2.7.13.3</ecNumber>
    </recommendedName>
</protein>
<keyword evidence="3 4" id="KW-0597">Phosphoprotein</keyword>
<dbReference type="SMART" id="SM00388">
    <property type="entry name" value="HisKA"/>
    <property type="match status" value="1"/>
</dbReference>
<dbReference type="Pfam" id="PF00512">
    <property type="entry name" value="HisKA"/>
    <property type="match status" value="1"/>
</dbReference>
<dbReference type="Proteomes" id="UP000064967">
    <property type="component" value="Chromosome"/>
</dbReference>
<keyword evidence="9" id="KW-0418">Kinase</keyword>
<dbReference type="SMART" id="SM00448">
    <property type="entry name" value="REC"/>
    <property type="match status" value="1"/>
</dbReference>
<evidence type="ECO:0000256" key="4">
    <source>
        <dbReference type="PROSITE-ProRule" id="PRU00169"/>
    </source>
</evidence>
<evidence type="ECO:0000259" key="8">
    <source>
        <dbReference type="PROSITE" id="PS50113"/>
    </source>
</evidence>
<dbReference type="Gene3D" id="3.30.450.20">
    <property type="entry name" value="PAS domain"/>
    <property type="match status" value="2"/>
</dbReference>
<dbReference type="PANTHER" id="PTHR43547">
    <property type="entry name" value="TWO-COMPONENT HISTIDINE KINASE"/>
    <property type="match status" value="1"/>
</dbReference>
<dbReference type="PRINTS" id="PR00344">
    <property type="entry name" value="BCTRLSENSOR"/>
</dbReference>
<accession>A0A0K1Q6Q7</accession>
<dbReference type="InterPro" id="IPR036097">
    <property type="entry name" value="HisK_dim/P_sf"/>
</dbReference>
<dbReference type="CDD" id="cd00130">
    <property type="entry name" value="PAS"/>
    <property type="match status" value="1"/>
</dbReference>
<proteinExistence type="predicted"/>
<evidence type="ECO:0000313" key="10">
    <source>
        <dbReference type="Proteomes" id="UP000064967"/>
    </source>
</evidence>
<dbReference type="SUPFAM" id="SSF55785">
    <property type="entry name" value="PYP-like sensor domain (PAS domain)"/>
    <property type="match status" value="2"/>
</dbReference>
<dbReference type="CDD" id="cd00082">
    <property type="entry name" value="HisKA"/>
    <property type="match status" value="1"/>
</dbReference>
<dbReference type="Gene3D" id="1.10.287.130">
    <property type="match status" value="1"/>
</dbReference>
<dbReference type="GO" id="GO:0000155">
    <property type="term" value="F:phosphorelay sensor kinase activity"/>
    <property type="evidence" value="ECO:0007669"/>
    <property type="project" value="InterPro"/>
</dbReference>
<dbReference type="Gene3D" id="3.30.565.10">
    <property type="entry name" value="Histidine kinase-like ATPase, C-terminal domain"/>
    <property type="match status" value="1"/>
</dbReference>
<dbReference type="InterPro" id="IPR035965">
    <property type="entry name" value="PAS-like_dom_sf"/>
</dbReference>
<evidence type="ECO:0000259" key="7">
    <source>
        <dbReference type="PROSITE" id="PS50110"/>
    </source>
</evidence>
<dbReference type="PROSITE" id="PS50109">
    <property type="entry name" value="HIS_KIN"/>
    <property type="match status" value="1"/>
</dbReference>
<dbReference type="SUPFAM" id="SSF55874">
    <property type="entry name" value="ATPase domain of HSP90 chaperone/DNA topoisomerase II/histidine kinase"/>
    <property type="match status" value="1"/>
</dbReference>
<dbReference type="SUPFAM" id="SSF47384">
    <property type="entry name" value="Homodimeric domain of signal transducing histidine kinase"/>
    <property type="match status" value="1"/>
</dbReference>
<dbReference type="PROSITE" id="PS50113">
    <property type="entry name" value="PAC"/>
    <property type="match status" value="1"/>
</dbReference>
<dbReference type="OrthoDB" id="5437181at2"/>
<keyword evidence="5" id="KW-0175">Coiled coil</keyword>
<feature type="domain" description="Histidine kinase" evidence="6">
    <location>
        <begin position="321"/>
        <end position="538"/>
    </location>
</feature>
<sequence>MPMALDYRQLFERSPNPYMVLDGNLCFVAANRAYLDVTASKLEDLVGRNVFDVFPNDPSDPNNESVRLLRSSIENVLKTGKAEHVALVRYRIARAPGEPPEDRFWSATHTPLLDETGKVAYVVQHTVDVTNVRTLGSDQAWLLGRAFAVQQANVTLDAELRHLRSLFDQAPGFVAVFRGPEHVLEIHNQAFAQLVGPRSIAGARVRDALPEVDPRVIAETLDTPFATGKPFTGREQKIALRRGKRQRLENVYLDVVCQPFFDARGKVAGIFVQGTDVTARRLLEDQREALERERSELLARETSLRAQAEEANRLKDEFLATVSHELRTPLSGVIGWLQLLRMRKLADDRRAIVLDTVERNARALAQLVDDLLDVSRIVSGKMALTVQTLEVARTVEAALEVVQPAAAARGVTLTSALDTDLTVLADPSRLQQVVWNLVTNAVKFTPRGGRVHVAVRRIDSTVEISVSDTGMGIDEGFLPFVFERFRQADGGRTRRHGGLGLGLAIVKHLVELHGGTVSAESEGPGKGACFRVSLPIAVTRRFDRASNDHERDDEEEELAPELGGVRILLVEDDAEARQLVQEILVEAGATVTQTASVAEALSKLDESTPDLVLSDVGMPGQDGFDLIRRIRSRPKSRGGRVPAVALTAFARTEDRTRLLRAGFQAHVPKPVDIPELLAVLATLAPSSG</sequence>
<gene>
    <name evidence="9" type="ORF">AKJ09_08062</name>
</gene>
<evidence type="ECO:0000256" key="5">
    <source>
        <dbReference type="SAM" id="Coils"/>
    </source>
</evidence>
<dbReference type="KEGG" id="llu:AKJ09_08062"/>
<dbReference type="PANTHER" id="PTHR43547:SF2">
    <property type="entry name" value="HYBRID SIGNAL TRANSDUCTION HISTIDINE KINASE C"/>
    <property type="match status" value="1"/>
</dbReference>
<dbReference type="CDD" id="cd16922">
    <property type="entry name" value="HATPase_EvgS-ArcB-TorS-like"/>
    <property type="match status" value="1"/>
</dbReference>
<feature type="domain" description="Response regulatory" evidence="7">
    <location>
        <begin position="566"/>
        <end position="684"/>
    </location>
</feature>
<dbReference type="InterPro" id="IPR003594">
    <property type="entry name" value="HATPase_dom"/>
</dbReference>
<dbReference type="InterPro" id="IPR003661">
    <property type="entry name" value="HisK_dim/P_dom"/>
</dbReference>
<dbReference type="InterPro" id="IPR004358">
    <property type="entry name" value="Sig_transdc_His_kin-like_C"/>
</dbReference>
<dbReference type="SMART" id="SM00091">
    <property type="entry name" value="PAS"/>
    <property type="match status" value="2"/>
</dbReference>
<reference evidence="9 10" key="1">
    <citation type="submission" date="2015-08" db="EMBL/GenBank/DDBJ databases">
        <authorList>
            <person name="Babu N.S."/>
            <person name="Beckwith C.J."/>
            <person name="Beseler K.G."/>
            <person name="Brison A."/>
            <person name="Carone J.V."/>
            <person name="Caskin T.P."/>
            <person name="Diamond M."/>
            <person name="Durham M.E."/>
            <person name="Foxe J.M."/>
            <person name="Go M."/>
            <person name="Henderson B.A."/>
            <person name="Jones I.B."/>
            <person name="McGettigan J.A."/>
            <person name="Micheletti S.J."/>
            <person name="Nasrallah M.E."/>
            <person name="Ortiz D."/>
            <person name="Piller C.R."/>
            <person name="Privatt S.R."/>
            <person name="Schneider S.L."/>
            <person name="Sharp S."/>
            <person name="Smith T.C."/>
            <person name="Stanton J.D."/>
            <person name="Ullery H.E."/>
            <person name="Wilson R.J."/>
            <person name="Serrano M.G."/>
            <person name="Buck G."/>
            <person name="Lee V."/>
            <person name="Wang Y."/>
            <person name="Carvalho R."/>
            <person name="Voegtly L."/>
            <person name="Shi R."/>
            <person name="Duckworth R."/>
            <person name="Johnson A."/>
            <person name="Loviza R."/>
            <person name="Walstead R."/>
            <person name="Shah Z."/>
            <person name="Kiflezghi M."/>
            <person name="Wade K."/>
            <person name="Ball S.L."/>
            <person name="Bradley K.W."/>
            <person name="Asai D.J."/>
            <person name="Bowman C.A."/>
            <person name="Russell D.A."/>
            <person name="Pope W.H."/>
            <person name="Jacobs-Sera D."/>
            <person name="Hendrix R.W."/>
            <person name="Hatfull G.F."/>
        </authorList>
    </citation>
    <scope>NUCLEOTIDE SEQUENCE [LARGE SCALE GENOMIC DNA]</scope>
    <source>
        <strain evidence="9 10">DSM 27648</strain>
    </source>
</reference>
<dbReference type="Pfam" id="PF02518">
    <property type="entry name" value="HATPase_c"/>
    <property type="match status" value="1"/>
</dbReference>
<dbReference type="SUPFAM" id="SSF52172">
    <property type="entry name" value="CheY-like"/>
    <property type="match status" value="1"/>
</dbReference>
<dbReference type="InterPro" id="IPR005467">
    <property type="entry name" value="His_kinase_dom"/>
</dbReference>
<evidence type="ECO:0000256" key="1">
    <source>
        <dbReference type="ARBA" id="ARBA00000085"/>
    </source>
</evidence>
<dbReference type="NCBIfam" id="TIGR00229">
    <property type="entry name" value="sensory_box"/>
    <property type="match status" value="1"/>
</dbReference>
<dbReference type="RefSeq" id="WP_146652501.1">
    <property type="nucleotide sequence ID" value="NZ_CP012333.1"/>
</dbReference>
<dbReference type="CDD" id="cd17580">
    <property type="entry name" value="REC_2_DhkD-like"/>
    <property type="match status" value="1"/>
</dbReference>
<dbReference type="Gene3D" id="3.40.50.2300">
    <property type="match status" value="1"/>
</dbReference>
<name>A0A0K1Q6Q7_9BACT</name>
<evidence type="ECO:0000313" key="9">
    <source>
        <dbReference type="EMBL" id="AKV01399.1"/>
    </source>
</evidence>
<dbReference type="SMART" id="SM00387">
    <property type="entry name" value="HATPase_c"/>
    <property type="match status" value="1"/>
</dbReference>
<keyword evidence="10" id="KW-1185">Reference proteome</keyword>
<feature type="coiled-coil region" evidence="5">
    <location>
        <begin position="280"/>
        <end position="307"/>
    </location>
</feature>
<dbReference type="InterPro" id="IPR000700">
    <property type="entry name" value="PAS-assoc_C"/>
</dbReference>
<dbReference type="Pfam" id="PF08448">
    <property type="entry name" value="PAS_4"/>
    <property type="match status" value="2"/>
</dbReference>
<dbReference type="EC" id="2.7.13.3" evidence="2"/>
<feature type="modified residue" description="4-aspartylphosphate" evidence="4">
    <location>
        <position position="615"/>
    </location>
</feature>
<dbReference type="PROSITE" id="PS50110">
    <property type="entry name" value="RESPONSE_REGULATORY"/>
    <property type="match status" value="1"/>
</dbReference>
<dbReference type="FunFam" id="3.30.565.10:FF:000010">
    <property type="entry name" value="Sensor histidine kinase RcsC"/>
    <property type="match status" value="1"/>
</dbReference>
<dbReference type="InterPro" id="IPR000014">
    <property type="entry name" value="PAS"/>
</dbReference>
<dbReference type="InterPro" id="IPR011006">
    <property type="entry name" value="CheY-like_superfamily"/>
</dbReference>
<dbReference type="AlphaFoldDB" id="A0A0K1Q6Q7"/>
<comment type="catalytic activity">
    <reaction evidence="1">
        <text>ATP + protein L-histidine = ADP + protein N-phospho-L-histidine.</text>
        <dbReference type="EC" id="2.7.13.3"/>
    </reaction>
</comment>
<organism evidence="9 10">
    <name type="scientific">Labilithrix luteola</name>
    <dbReference type="NCBI Taxonomy" id="1391654"/>
    <lineage>
        <taxon>Bacteria</taxon>
        <taxon>Pseudomonadati</taxon>
        <taxon>Myxococcota</taxon>
        <taxon>Polyangia</taxon>
        <taxon>Polyangiales</taxon>
        <taxon>Labilitrichaceae</taxon>
        <taxon>Labilithrix</taxon>
    </lineage>
</organism>